<dbReference type="PRINTS" id="PR01790">
    <property type="entry name" value="SMP30FAMILY"/>
</dbReference>
<dbReference type="PANTHER" id="PTHR10907:SF47">
    <property type="entry name" value="REGUCALCIN"/>
    <property type="match status" value="1"/>
</dbReference>
<keyword evidence="6" id="KW-1185">Reference proteome</keyword>
<feature type="binding site" evidence="3">
    <location>
        <position position="114"/>
    </location>
    <ligand>
        <name>substrate</name>
    </ligand>
</feature>
<evidence type="ECO:0000256" key="1">
    <source>
        <dbReference type="ARBA" id="ARBA00008853"/>
    </source>
</evidence>
<reference evidence="5" key="1">
    <citation type="journal article" date="2021" name="Nat. Commun.">
        <title>Genetic determinants of endophytism in the Arabidopsis root mycobiome.</title>
        <authorList>
            <person name="Mesny F."/>
            <person name="Miyauchi S."/>
            <person name="Thiergart T."/>
            <person name="Pickel B."/>
            <person name="Atanasova L."/>
            <person name="Karlsson M."/>
            <person name="Huettel B."/>
            <person name="Barry K.W."/>
            <person name="Haridas S."/>
            <person name="Chen C."/>
            <person name="Bauer D."/>
            <person name="Andreopoulos W."/>
            <person name="Pangilinan J."/>
            <person name="LaButti K."/>
            <person name="Riley R."/>
            <person name="Lipzen A."/>
            <person name="Clum A."/>
            <person name="Drula E."/>
            <person name="Henrissat B."/>
            <person name="Kohler A."/>
            <person name="Grigoriev I.V."/>
            <person name="Martin F.M."/>
            <person name="Hacquard S."/>
        </authorList>
    </citation>
    <scope>NUCLEOTIDE SEQUENCE</scope>
    <source>
        <strain evidence="5">MPI-CAGE-CH-0235</strain>
    </source>
</reference>
<dbReference type="Gene3D" id="2.120.10.30">
    <property type="entry name" value="TolB, C-terminal domain"/>
    <property type="match status" value="1"/>
</dbReference>
<evidence type="ECO:0000256" key="3">
    <source>
        <dbReference type="PIRSR" id="PIRSR605511-2"/>
    </source>
</evidence>
<dbReference type="AlphaFoldDB" id="A0A8K0T8Z6"/>
<dbReference type="Pfam" id="PF08450">
    <property type="entry name" value="SGL"/>
    <property type="match status" value="1"/>
</dbReference>
<dbReference type="SUPFAM" id="SSF63829">
    <property type="entry name" value="Calcium-dependent phosphotriesterase"/>
    <property type="match status" value="1"/>
</dbReference>
<dbReference type="OrthoDB" id="423498at2759"/>
<comment type="caution">
    <text evidence="5">The sequence shown here is derived from an EMBL/GenBank/DDBJ whole genome shotgun (WGS) entry which is preliminary data.</text>
</comment>
<gene>
    <name evidence="5" type="ORF">B0I35DRAFT_473988</name>
</gene>
<evidence type="ECO:0000259" key="4">
    <source>
        <dbReference type="Pfam" id="PF08450"/>
    </source>
</evidence>
<dbReference type="Proteomes" id="UP000813444">
    <property type="component" value="Unassembled WGS sequence"/>
</dbReference>
<feature type="binding site" evidence="3">
    <location>
        <position position="212"/>
    </location>
    <ligand>
        <name>a divalent metal cation</name>
        <dbReference type="ChEBI" id="CHEBI:60240"/>
    </ligand>
</feature>
<evidence type="ECO:0000313" key="6">
    <source>
        <dbReference type="Proteomes" id="UP000813444"/>
    </source>
</evidence>
<evidence type="ECO:0000256" key="2">
    <source>
        <dbReference type="PIRSR" id="PIRSR605511-1"/>
    </source>
</evidence>
<dbReference type="InterPro" id="IPR005511">
    <property type="entry name" value="SMP-30"/>
</dbReference>
<comment type="cofactor">
    <cofactor evidence="3">
        <name>Zn(2+)</name>
        <dbReference type="ChEBI" id="CHEBI:29105"/>
    </cofactor>
    <text evidence="3">Binds 1 divalent metal cation per subunit.</text>
</comment>
<sequence>MSGLQEWTVEAPWIHINSSLGEGPFFEKATNTVRFVDIPQKKLHTVSLTEGVSSLHTLEFDVPVTVTCDIEGVDPKDKILVGLKHGLATVDRKTGAYEMVSEFNAERDPRLRSNDGAADPRGNFWVGTMSDIGFDLQPEGSLYHFPAGGSAGSEIVKDLSIPNSVGWSPDNKTMYFTHSTAREIWAFDYDEATGKASNKRVFYQHDGSGEPDGFRVDVDGNIWSAVYGDAVVLKISPEGQLIGKINMPTRNITCVQFVGTELIITTARDESGEGTSKEYGGAVFRIDVGTTGLDLYKYRL</sequence>
<accession>A0A8K0T8Z6</accession>
<organism evidence="5 6">
    <name type="scientific">Stachybotrys elegans</name>
    <dbReference type="NCBI Taxonomy" id="80388"/>
    <lineage>
        <taxon>Eukaryota</taxon>
        <taxon>Fungi</taxon>
        <taxon>Dikarya</taxon>
        <taxon>Ascomycota</taxon>
        <taxon>Pezizomycotina</taxon>
        <taxon>Sordariomycetes</taxon>
        <taxon>Hypocreomycetidae</taxon>
        <taxon>Hypocreales</taxon>
        <taxon>Stachybotryaceae</taxon>
        <taxon>Stachybotrys</taxon>
    </lineage>
</organism>
<feature type="binding site" evidence="3">
    <location>
        <position position="22"/>
    </location>
    <ligand>
        <name>a divalent metal cation</name>
        <dbReference type="ChEBI" id="CHEBI:60240"/>
    </ligand>
</feature>
<dbReference type="PANTHER" id="PTHR10907">
    <property type="entry name" value="REGUCALCIN"/>
    <property type="match status" value="1"/>
</dbReference>
<feature type="domain" description="SMP-30/Gluconolactonase/LRE-like region" evidence="4">
    <location>
        <begin position="20"/>
        <end position="268"/>
    </location>
</feature>
<dbReference type="GO" id="GO:0005509">
    <property type="term" value="F:calcium ion binding"/>
    <property type="evidence" value="ECO:0007669"/>
    <property type="project" value="TreeGrafter"/>
</dbReference>
<comment type="similarity">
    <text evidence="1">Belongs to the SMP-30/CGR1 family.</text>
</comment>
<dbReference type="EMBL" id="JAGPNK010000001">
    <property type="protein sequence ID" value="KAH7329379.1"/>
    <property type="molecule type" value="Genomic_DNA"/>
</dbReference>
<dbReference type="GO" id="GO:0004341">
    <property type="term" value="F:gluconolactonase activity"/>
    <property type="evidence" value="ECO:0007669"/>
    <property type="project" value="TreeGrafter"/>
</dbReference>
<keyword evidence="3" id="KW-0479">Metal-binding</keyword>
<feature type="binding site" evidence="3">
    <location>
        <position position="163"/>
    </location>
    <ligand>
        <name>a divalent metal cation</name>
        <dbReference type="ChEBI" id="CHEBI:60240"/>
    </ligand>
</feature>
<evidence type="ECO:0000313" key="5">
    <source>
        <dbReference type="EMBL" id="KAH7329379.1"/>
    </source>
</evidence>
<dbReference type="InterPro" id="IPR013658">
    <property type="entry name" value="SGL"/>
</dbReference>
<feature type="binding site" evidence="3">
    <location>
        <position position="112"/>
    </location>
    <ligand>
        <name>substrate</name>
    </ligand>
</feature>
<keyword evidence="3" id="KW-0862">Zinc</keyword>
<protein>
    <recommendedName>
        <fullName evidence="4">SMP-30/Gluconolactonase/LRE-like region domain-containing protein</fullName>
    </recommendedName>
</protein>
<proteinExistence type="inferred from homology"/>
<feature type="active site" description="Proton donor/acceptor" evidence="2">
    <location>
        <position position="212"/>
    </location>
</feature>
<name>A0A8K0T8Z6_9HYPO</name>
<dbReference type="InterPro" id="IPR011042">
    <property type="entry name" value="6-blade_b-propeller_TolB-like"/>
</dbReference>